<dbReference type="InterPro" id="IPR046360">
    <property type="entry name" value="T-box_DNA-bd"/>
</dbReference>
<evidence type="ECO:0000259" key="8">
    <source>
        <dbReference type="PROSITE" id="PS50252"/>
    </source>
</evidence>
<dbReference type="GO" id="GO:0000978">
    <property type="term" value="F:RNA polymerase II cis-regulatory region sequence-specific DNA binding"/>
    <property type="evidence" value="ECO:0007669"/>
    <property type="project" value="InterPro"/>
</dbReference>
<dbReference type="GO" id="GO:0045893">
    <property type="term" value="P:positive regulation of DNA-templated transcription"/>
    <property type="evidence" value="ECO:0007669"/>
    <property type="project" value="InterPro"/>
</dbReference>
<gene>
    <name evidence="9" type="primary">tbxt-L</name>
    <name evidence="9" type="ORF">Hamer_G018202</name>
</gene>
<evidence type="ECO:0000256" key="5">
    <source>
        <dbReference type="ARBA" id="ARBA00023242"/>
    </source>
</evidence>
<dbReference type="InterPro" id="IPR018186">
    <property type="entry name" value="TF_T-box_CS"/>
</dbReference>
<dbReference type="GO" id="GO:0001708">
    <property type="term" value="P:cell fate specification"/>
    <property type="evidence" value="ECO:0007669"/>
    <property type="project" value="TreeGrafter"/>
</dbReference>
<dbReference type="GO" id="GO:0001707">
    <property type="term" value="P:mesoderm formation"/>
    <property type="evidence" value="ECO:0007669"/>
    <property type="project" value="TreeGrafter"/>
</dbReference>
<dbReference type="PANTHER" id="PTHR11267:SF106">
    <property type="entry name" value="T-RELATED PROTEIN"/>
    <property type="match status" value="1"/>
</dbReference>
<dbReference type="SMART" id="SM00425">
    <property type="entry name" value="TBOX"/>
    <property type="match status" value="1"/>
</dbReference>
<dbReference type="OrthoDB" id="7442607at2759"/>
<dbReference type="PROSITE" id="PS01283">
    <property type="entry name" value="TBOX_1"/>
    <property type="match status" value="1"/>
</dbReference>
<keyword evidence="2" id="KW-0805">Transcription regulation</keyword>
<protein>
    <submittedName>
        <fullName evidence="9">T-box transcription factor T-like</fullName>
    </submittedName>
</protein>
<comment type="caution">
    <text evidence="9">The sequence shown here is derived from an EMBL/GenBank/DDBJ whole genome shotgun (WGS) entry which is preliminary data.</text>
</comment>
<dbReference type="EMBL" id="JAHLQT010044460">
    <property type="protein sequence ID" value="KAG7154460.1"/>
    <property type="molecule type" value="Genomic_DNA"/>
</dbReference>
<evidence type="ECO:0000256" key="1">
    <source>
        <dbReference type="ARBA" id="ARBA00004123"/>
    </source>
</evidence>
<evidence type="ECO:0000256" key="3">
    <source>
        <dbReference type="ARBA" id="ARBA00023125"/>
    </source>
</evidence>
<feature type="compositionally biased region" description="Low complexity" evidence="7">
    <location>
        <begin position="457"/>
        <end position="470"/>
    </location>
</feature>
<keyword evidence="10" id="KW-1185">Reference proteome</keyword>
<evidence type="ECO:0000313" key="9">
    <source>
        <dbReference type="EMBL" id="KAG7154460.1"/>
    </source>
</evidence>
<evidence type="ECO:0000256" key="4">
    <source>
        <dbReference type="ARBA" id="ARBA00023163"/>
    </source>
</evidence>
<feature type="compositionally biased region" description="Low complexity" evidence="7">
    <location>
        <begin position="288"/>
        <end position="301"/>
    </location>
</feature>
<dbReference type="AlphaFoldDB" id="A0A8J5MKE3"/>
<dbReference type="PROSITE" id="PS50252">
    <property type="entry name" value="TBOX_3"/>
    <property type="match status" value="1"/>
</dbReference>
<accession>A0A8J5MKE3</accession>
<evidence type="ECO:0000256" key="7">
    <source>
        <dbReference type="SAM" id="MobiDB-lite"/>
    </source>
</evidence>
<keyword evidence="5 6" id="KW-0539">Nucleus</keyword>
<dbReference type="GO" id="GO:0003007">
    <property type="term" value="P:heart morphogenesis"/>
    <property type="evidence" value="ECO:0007669"/>
    <property type="project" value="TreeGrafter"/>
</dbReference>
<comment type="caution">
    <text evidence="6">Lacks conserved residue(s) required for the propagation of feature annotation.</text>
</comment>
<feature type="region of interest" description="Disordered" evidence="7">
    <location>
        <begin position="442"/>
        <end position="474"/>
    </location>
</feature>
<dbReference type="InterPro" id="IPR001699">
    <property type="entry name" value="TF_T-box"/>
</dbReference>
<sequence>MLKTENINKVLTSESCNKVKSEALQQQQHGGSSRVEPNVVLEERDLWTRFQALTNEMIVTKSGRRMFPVVKVSVGGLDPTAMYSILLEFVQIDTHRWKYVNGEWVPGGKPETAPTSAVYLHCDSPNFGNHWMKDPVSFAKVKLTNKTNGNGQIMLNSLHKYEPRLHVVQVGREQRTISCHTFPECQFIAVTAYQNEEVTALKIKHNPFAKAFLDSKERPDLQTQREIMASYSQSHHQQYGWYMGGGAGMCSGGVTYGQAPPPGVGLAPPPVTLSSRIAVNMRNHRVLPYTSPTPRATRTPPVGGMPQQQSGTYGLAGLAAEWRQQSWGHHHHPQAPVTATTSTPVTPAHYQWTGLQGSYAHPTHHSAGLYQGYQQCGVTGMGLSNTTTSTAPTHHAQRSPQEALTPMGTYTDPSVTQGYITNRSSPTYESIRAMGTNAGMFGGGRLHENSPDHLSTGDGSPQSGGSPPLGHTTTQADMFILPDLVYPTSPHNDVTRIKNEGMDPMAALTAASSHAWSPLSPACM</sequence>
<dbReference type="FunFam" id="2.60.40.820:FF:000002">
    <property type="entry name" value="T-box transcription factor Brachyury"/>
    <property type="match status" value="1"/>
</dbReference>
<comment type="subcellular location">
    <subcellularLocation>
        <location evidence="1 6">Nucleus</location>
    </subcellularLocation>
</comment>
<feature type="region of interest" description="Disordered" evidence="7">
    <location>
        <begin position="287"/>
        <end position="308"/>
    </location>
</feature>
<evidence type="ECO:0000313" key="10">
    <source>
        <dbReference type="Proteomes" id="UP000747542"/>
    </source>
</evidence>
<name>A0A8J5MKE3_HOMAM</name>
<dbReference type="GO" id="GO:0000785">
    <property type="term" value="C:chromatin"/>
    <property type="evidence" value="ECO:0007669"/>
    <property type="project" value="TreeGrafter"/>
</dbReference>
<proteinExistence type="predicted"/>
<keyword evidence="4" id="KW-0804">Transcription</keyword>
<dbReference type="GO" id="GO:0000981">
    <property type="term" value="F:DNA-binding transcription factor activity, RNA polymerase II-specific"/>
    <property type="evidence" value="ECO:0007669"/>
    <property type="project" value="TreeGrafter"/>
</dbReference>
<dbReference type="Pfam" id="PF00907">
    <property type="entry name" value="T-box"/>
    <property type="match status" value="1"/>
</dbReference>
<reference evidence="9" key="1">
    <citation type="journal article" date="2021" name="Sci. Adv.">
        <title>The American lobster genome reveals insights on longevity, neural, and immune adaptations.</title>
        <authorList>
            <person name="Polinski J.M."/>
            <person name="Zimin A.V."/>
            <person name="Clark K.F."/>
            <person name="Kohn A.B."/>
            <person name="Sadowski N."/>
            <person name="Timp W."/>
            <person name="Ptitsyn A."/>
            <person name="Khanna P."/>
            <person name="Romanova D.Y."/>
            <person name="Williams P."/>
            <person name="Greenwood S.J."/>
            <person name="Moroz L.L."/>
            <person name="Walt D.R."/>
            <person name="Bodnar A.G."/>
        </authorList>
    </citation>
    <scope>NUCLEOTIDE SEQUENCE</scope>
    <source>
        <strain evidence="9">GMGI-L3</strain>
    </source>
</reference>
<dbReference type="CDD" id="cd20192">
    <property type="entry name" value="T-box_TBXT_TBX19-like"/>
    <property type="match status" value="1"/>
</dbReference>
<dbReference type="GO" id="GO:0005634">
    <property type="term" value="C:nucleus"/>
    <property type="evidence" value="ECO:0007669"/>
    <property type="project" value="UniProtKB-SubCell"/>
</dbReference>
<evidence type="ECO:0000256" key="2">
    <source>
        <dbReference type="ARBA" id="ARBA00023015"/>
    </source>
</evidence>
<feature type="domain" description="T-box" evidence="8">
    <location>
        <begin position="41"/>
        <end position="214"/>
    </location>
</feature>
<evidence type="ECO:0000256" key="6">
    <source>
        <dbReference type="PROSITE-ProRule" id="PRU00201"/>
    </source>
</evidence>
<dbReference type="PANTHER" id="PTHR11267">
    <property type="entry name" value="T-BOX PROTEIN-RELATED"/>
    <property type="match status" value="1"/>
</dbReference>
<dbReference type="Proteomes" id="UP000747542">
    <property type="component" value="Unassembled WGS sequence"/>
</dbReference>
<organism evidence="9 10">
    <name type="scientific">Homarus americanus</name>
    <name type="common">American lobster</name>
    <dbReference type="NCBI Taxonomy" id="6706"/>
    <lineage>
        <taxon>Eukaryota</taxon>
        <taxon>Metazoa</taxon>
        <taxon>Ecdysozoa</taxon>
        <taxon>Arthropoda</taxon>
        <taxon>Crustacea</taxon>
        <taxon>Multicrustacea</taxon>
        <taxon>Malacostraca</taxon>
        <taxon>Eumalacostraca</taxon>
        <taxon>Eucarida</taxon>
        <taxon>Decapoda</taxon>
        <taxon>Pleocyemata</taxon>
        <taxon>Astacidea</taxon>
        <taxon>Nephropoidea</taxon>
        <taxon>Nephropidae</taxon>
        <taxon>Homarus</taxon>
    </lineage>
</organism>
<keyword evidence="3 6" id="KW-0238">DNA-binding</keyword>